<reference evidence="1 2" key="1">
    <citation type="submission" date="2019-09" db="EMBL/GenBank/DDBJ databases">
        <title>Transcriptional response of Serratia to Siphovirus infection.</title>
        <authorList>
            <person name="Malone L.M."/>
            <person name="Fineran P.C."/>
        </authorList>
    </citation>
    <scope>NUCLEOTIDE SEQUENCE [LARGE SCALE GENOMIC DNA]</scope>
</reference>
<evidence type="ECO:0000313" key="2">
    <source>
        <dbReference type="Proteomes" id="UP000345177"/>
    </source>
</evidence>
<accession>A0A5Q2F5F5</accession>
<keyword evidence="2" id="KW-1185">Reference proteome</keyword>
<dbReference type="SUPFAM" id="SSF101386">
    <property type="entry name" value="all-alpha NTP pyrophosphatases"/>
    <property type="match status" value="1"/>
</dbReference>
<dbReference type="Gene3D" id="1.10.287.1080">
    <property type="entry name" value="MazG-like"/>
    <property type="match status" value="1"/>
</dbReference>
<dbReference type="KEGG" id="vg:62682684"/>
<dbReference type="CDD" id="cd11542">
    <property type="entry name" value="NTP-PPase_u5"/>
    <property type="match status" value="1"/>
</dbReference>
<dbReference type="EMBL" id="MN505213">
    <property type="protein sequence ID" value="QGF20911.1"/>
    <property type="molecule type" value="Genomic_DNA"/>
</dbReference>
<sequence length="123" mass="14193">MKQSNDVVEIATLTIGDLQRVIHRQNCDMGWWDKPREDGTLLMLIVSEVSEAMEGARKNLMDDHLPHRKMEEVELADAVIRILDYAQAKGYDIAGALAEKVIYNRTRADHQRENREKENGKKF</sequence>
<name>A0A5Q2F5F5_9CAUD</name>
<dbReference type="Proteomes" id="UP000345177">
    <property type="component" value="Segment"/>
</dbReference>
<proteinExistence type="predicted"/>
<evidence type="ECO:0000313" key="1">
    <source>
        <dbReference type="EMBL" id="QGF20911.1"/>
    </source>
</evidence>
<organism evidence="1 2">
    <name type="scientific">Serratia phage JS26</name>
    <dbReference type="NCBI Taxonomy" id="2315217"/>
    <lineage>
        <taxon>Viruses</taxon>
        <taxon>Duplodnaviria</taxon>
        <taxon>Heunggongvirae</taxon>
        <taxon>Uroviricota</taxon>
        <taxon>Caudoviricetes</taxon>
        <taxon>Casjensviridae</taxon>
        <taxon>Dunedinvirus</taxon>
        <taxon>Dunedinvirus JS26</taxon>
    </lineage>
</organism>
<dbReference type="RefSeq" id="YP_010000044.1">
    <property type="nucleotide sequence ID" value="NC_053012.1"/>
</dbReference>
<dbReference type="GeneID" id="62682684"/>
<evidence type="ECO:0008006" key="3">
    <source>
        <dbReference type="Google" id="ProtNLM"/>
    </source>
</evidence>
<protein>
    <recommendedName>
        <fullName evidence="3">NTP pyrophosphohydrolase MazG putative catalytic core domain-containing protein</fullName>
    </recommendedName>
</protein>